<keyword evidence="6" id="KW-0256">Endoplasmic reticulum</keyword>
<comment type="pathway">
    <text evidence="2">Glycolipid biosynthesis; glycosylphosphatidylinositol-anchor biosynthesis.</text>
</comment>
<comment type="subcellular location">
    <subcellularLocation>
        <location evidence="1">Endoplasmic reticulum membrane</location>
        <topology evidence="1">Multi-pass membrane protein</topology>
    </subcellularLocation>
</comment>
<reference evidence="11 12" key="1">
    <citation type="journal article" date="2020" name="ISME J.">
        <title>Uncovering the hidden diversity of litter-decomposition mechanisms in mushroom-forming fungi.</title>
        <authorList>
            <person name="Floudas D."/>
            <person name="Bentzer J."/>
            <person name="Ahren D."/>
            <person name="Johansson T."/>
            <person name="Persson P."/>
            <person name="Tunlid A."/>
        </authorList>
    </citation>
    <scope>NUCLEOTIDE SEQUENCE [LARGE SCALE GENOMIC DNA]</scope>
    <source>
        <strain evidence="11 12">CBS 146.42</strain>
    </source>
</reference>
<comment type="similarity">
    <text evidence="3">Belongs to the PIGS family.</text>
</comment>
<keyword evidence="5 10" id="KW-0812">Transmembrane</keyword>
<accession>A0A8H5G1T9</accession>
<comment type="caution">
    <text evidence="11">The sequence shown here is derived from an EMBL/GenBank/DDBJ whole genome shotgun (WGS) entry which is preliminary data.</text>
</comment>
<organism evidence="11 12">
    <name type="scientific">Leucocoprinus leucothites</name>
    <dbReference type="NCBI Taxonomy" id="201217"/>
    <lineage>
        <taxon>Eukaryota</taxon>
        <taxon>Fungi</taxon>
        <taxon>Dikarya</taxon>
        <taxon>Basidiomycota</taxon>
        <taxon>Agaricomycotina</taxon>
        <taxon>Agaricomycetes</taxon>
        <taxon>Agaricomycetidae</taxon>
        <taxon>Agaricales</taxon>
        <taxon>Agaricineae</taxon>
        <taxon>Agaricaceae</taxon>
        <taxon>Leucocoprinus</taxon>
    </lineage>
</organism>
<dbReference type="Proteomes" id="UP000559027">
    <property type="component" value="Unassembled WGS sequence"/>
</dbReference>
<evidence type="ECO:0000256" key="10">
    <source>
        <dbReference type="SAM" id="Phobius"/>
    </source>
</evidence>
<dbReference type="Pfam" id="PF10510">
    <property type="entry name" value="PIG-S"/>
    <property type="match status" value="2"/>
</dbReference>
<dbReference type="PANTHER" id="PTHR21072:SF13">
    <property type="entry name" value="GPI TRANSAMIDASE COMPONENT PIG-S"/>
    <property type="match status" value="1"/>
</dbReference>
<evidence type="ECO:0000313" key="12">
    <source>
        <dbReference type="Proteomes" id="UP000559027"/>
    </source>
</evidence>
<dbReference type="AlphaFoldDB" id="A0A8H5G1T9"/>
<dbReference type="InterPro" id="IPR019540">
    <property type="entry name" value="PtdIno-glycan_biosynth_class_S"/>
</dbReference>
<proteinExistence type="inferred from homology"/>
<gene>
    <name evidence="11" type="ORF">D9756_006513</name>
</gene>
<evidence type="ECO:0000256" key="4">
    <source>
        <dbReference type="ARBA" id="ARBA00022502"/>
    </source>
</evidence>
<evidence type="ECO:0000256" key="6">
    <source>
        <dbReference type="ARBA" id="ARBA00022824"/>
    </source>
</evidence>
<dbReference type="OrthoDB" id="28748at2759"/>
<keyword evidence="7 10" id="KW-1133">Transmembrane helix</keyword>
<keyword evidence="9" id="KW-0325">Glycoprotein</keyword>
<sequence length="358" mass="40131">MRFIFLFTMNTRLKHLVGLPSTFDVLANLINPIRDATGHNNRVVQFSPQFRLAFTLLNEDAAMGSSASNWDIQTGLSYRIKPILEQLRHLHNFTIESQVQYHGRLAFDPQTRDGSYGLTPEHLTVFVNSAEWSLFAHRPLHILTSDGHTSSSKSFLLPQWGGISIYNPPISEAGKNVDLSAHVNDQIFHEFSQQLLALLGVPSLSRGLERHASDSSILSAWQIDAIVRSRAIENTKGTQETLTSIIKLVDQIENMPVKDDVKDDVQGALDALERIFSATSLPDIFKNSAEATSLASRAFFNPGMLALLYFPAEHKYAVYTPLFASAVIPLFVVALRETAAWRKDRRERQPTVAPTRHR</sequence>
<evidence type="ECO:0000256" key="7">
    <source>
        <dbReference type="ARBA" id="ARBA00022989"/>
    </source>
</evidence>
<evidence type="ECO:0000256" key="2">
    <source>
        <dbReference type="ARBA" id="ARBA00004687"/>
    </source>
</evidence>
<name>A0A8H5G1T9_9AGAR</name>
<dbReference type="PANTHER" id="PTHR21072">
    <property type="entry name" value="GPI TRANSAMIDASE COMPONENT PIG-S"/>
    <property type="match status" value="1"/>
</dbReference>
<evidence type="ECO:0000256" key="1">
    <source>
        <dbReference type="ARBA" id="ARBA00004477"/>
    </source>
</evidence>
<evidence type="ECO:0000313" key="11">
    <source>
        <dbReference type="EMBL" id="KAF5356758.1"/>
    </source>
</evidence>
<dbReference type="GO" id="GO:0042765">
    <property type="term" value="C:GPI-anchor transamidase complex"/>
    <property type="evidence" value="ECO:0007669"/>
    <property type="project" value="InterPro"/>
</dbReference>
<keyword evidence="12" id="KW-1185">Reference proteome</keyword>
<protein>
    <recommendedName>
        <fullName evidence="13">GPI transamidase component PIG-S</fullName>
    </recommendedName>
</protein>
<evidence type="ECO:0000256" key="3">
    <source>
        <dbReference type="ARBA" id="ARBA00005316"/>
    </source>
</evidence>
<evidence type="ECO:0000256" key="9">
    <source>
        <dbReference type="ARBA" id="ARBA00023180"/>
    </source>
</evidence>
<dbReference type="GO" id="GO:0006506">
    <property type="term" value="P:GPI anchor biosynthetic process"/>
    <property type="evidence" value="ECO:0007669"/>
    <property type="project" value="UniProtKB-UniPathway"/>
</dbReference>
<keyword evidence="4" id="KW-0337">GPI-anchor biosynthesis</keyword>
<evidence type="ECO:0000256" key="5">
    <source>
        <dbReference type="ARBA" id="ARBA00022692"/>
    </source>
</evidence>
<keyword evidence="8 10" id="KW-0472">Membrane</keyword>
<dbReference type="UniPathway" id="UPA00196"/>
<evidence type="ECO:0000256" key="8">
    <source>
        <dbReference type="ARBA" id="ARBA00023136"/>
    </source>
</evidence>
<evidence type="ECO:0008006" key="13">
    <source>
        <dbReference type="Google" id="ProtNLM"/>
    </source>
</evidence>
<dbReference type="GO" id="GO:0016255">
    <property type="term" value="P:attachment of GPI anchor to protein"/>
    <property type="evidence" value="ECO:0007669"/>
    <property type="project" value="InterPro"/>
</dbReference>
<feature type="transmembrane region" description="Helical" evidence="10">
    <location>
        <begin position="316"/>
        <end position="335"/>
    </location>
</feature>
<dbReference type="EMBL" id="JAACJO010000006">
    <property type="protein sequence ID" value="KAF5356758.1"/>
    <property type="molecule type" value="Genomic_DNA"/>
</dbReference>